<dbReference type="InParanoid" id="A0A1J7ITH9"/>
<evidence type="ECO:0000313" key="1">
    <source>
        <dbReference type="EMBL" id="OIW30798.1"/>
    </source>
</evidence>
<dbReference type="OrthoDB" id="2679825at2759"/>
<dbReference type="EMBL" id="KV875096">
    <property type="protein sequence ID" value="OIW30798.1"/>
    <property type="molecule type" value="Genomic_DNA"/>
</dbReference>
<organism evidence="1 2">
    <name type="scientific">Coniochaeta ligniaria NRRL 30616</name>
    <dbReference type="NCBI Taxonomy" id="1408157"/>
    <lineage>
        <taxon>Eukaryota</taxon>
        <taxon>Fungi</taxon>
        <taxon>Dikarya</taxon>
        <taxon>Ascomycota</taxon>
        <taxon>Pezizomycotina</taxon>
        <taxon>Sordariomycetes</taxon>
        <taxon>Sordariomycetidae</taxon>
        <taxon>Coniochaetales</taxon>
        <taxon>Coniochaetaceae</taxon>
        <taxon>Coniochaeta</taxon>
    </lineage>
</organism>
<gene>
    <name evidence="1" type="ORF">CONLIGDRAFT_679552</name>
</gene>
<dbReference type="Proteomes" id="UP000182658">
    <property type="component" value="Unassembled WGS sequence"/>
</dbReference>
<keyword evidence="2" id="KW-1185">Reference proteome</keyword>
<accession>A0A1J7ITH9</accession>
<protein>
    <submittedName>
        <fullName evidence="1">Uncharacterized protein</fullName>
    </submittedName>
</protein>
<proteinExistence type="predicted"/>
<reference evidence="1 2" key="1">
    <citation type="submission" date="2016-10" db="EMBL/GenBank/DDBJ databases">
        <title>Draft genome sequence of Coniochaeta ligniaria NRRL30616, a lignocellulolytic fungus for bioabatement of inhibitors in plant biomass hydrolysates.</title>
        <authorList>
            <consortium name="DOE Joint Genome Institute"/>
            <person name="Jimenez D.J."/>
            <person name="Hector R.E."/>
            <person name="Riley R."/>
            <person name="Sun H."/>
            <person name="Grigoriev I.V."/>
            <person name="Van Elsas J.D."/>
            <person name="Nichols N.N."/>
        </authorList>
    </citation>
    <scope>NUCLEOTIDE SEQUENCE [LARGE SCALE GENOMIC DNA]</scope>
    <source>
        <strain evidence="1 2">NRRL 30616</strain>
    </source>
</reference>
<dbReference type="AlphaFoldDB" id="A0A1J7ITH9"/>
<evidence type="ECO:0000313" key="2">
    <source>
        <dbReference type="Proteomes" id="UP000182658"/>
    </source>
</evidence>
<name>A0A1J7ITH9_9PEZI</name>
<dbReference type="InterPro" id="IPR054208">
    <property type="entry name" value="DUF6914"/>
</dbReference>
<sequence>MYSYQNYHPSLPGPGKFERLQTRIRESKLFQKEWSKEIFKRRNKGRLYVALYRGPDRNQVFAGREPEDPDIIGPVEDPDERKYTWCFLVGPKHEPRHLAVPGTRLAVTRDSWHGRWIMQRNYEVNVKNTGSRMLVRVAVGKIVDLQRMWNVLYAVPVHEWTWAYRNKAWLTEALMRLKDSIADGVMAPCSQLDWMDVQNATVSFAERFEREGRFEGVDDINVPKPAWDLMEGRYLYE</sequence>
<dbReference type="Pfam" id="PF21858">
    <property type="entry name" value="DUF6914"/>
    <property type="match status" value="1"/>
</dbReference>